<keyword evidence="5 7" id="KW-1133">Transmembrane helix</keyword>
<name>A0ABN3ATN3_9MICO</name>
<keyword evidence="4 7" id="KW-0812">Transmembrane</keyword>
<dbReference type="SUPFAM" id="SSF161098">
    <property type="entry name" value="MetI-like"/>
    <property type="match status" value="1"/>
</dbReference>
<comment type="subcellular location">
    <subcellularLocation>
        <location evidence="1 7">Cell membrane</location>
        <topology evidence="1 7">Multi-pass membrane protein</topology>
    </subcellularLocation>
</comment>
<feature type="transmembrane region" description="Helical" evidence="7">
    <location>
        <begin position="24"/>
        <end position="48"/>
    </location>
</feature>
<feature type="transmembrane region" description="Helical" evidence="7">
    <location>
        <begin position="96"/>
        <end position="117"/>
    </location>
</feature>
<keyword evidence="10" id="KW-1185">Reference proteome</keyword>
<dbReference type="InterPro" id="IPR035906">
    <property type="entry name" value="MetI-like_sf"/>
</dbReference>
<comment type="similarity">
    <text evidence="7">Belongs to the binding-protein-dependent transport system permease family.</text>
</comment>
<reference evidence="9 10" key="1">
    <citation type="journal article" date="2019" name="Int. J. Syst. Evol. Microbiol.">
        <title>The Global Catalogue of Microorganisms (GCM) 10K type strain sequencing project: providing services to taxonomists for standard genome sequencing and annotation.</title>
        <authorList>
            <consortium name="The Broad Institute Genomics Platform"/>
            <consortium name="The Broad Institute Genome Sequencing Center for Infectious Disease"/>
            <person name="Wu L."/>
            <person name="Ma J."/>
        </authorList>
    </citation>
    <scope>NUCLEOTIDE SEQUENCE [LARGE SCALE GENOMIC DNA]</scope>
    <source>
        <strain evidence="9 10">JCM 16026</strain>
    </source>
</reference>
<evidence type="ECO:0000256" key="4">
    <source>
        <dbReference type="ARBA" id="ARBA00022692"/>
    </source>
</evidence>
<feature type="transmembrane region" description="Helical" evidence="7">
    <location>
        <begin position="151"/>
        <end position="176"/>
    </location>
</feature>
<sequence length="226" mass="23505">MTALQDLLAEVQALLPALFEQTGITLLLVAASLAIGGVAGLVVGTAVYVTRRGGVLQQPVVYWVLNVIVNTFRPVPFIILLAALQPIARATIGTGLGNAMAVFAISIAATFGIARIVEQNLVSVDPGVVEAARAMGAGPWRIIGTVILPEALGPLVLGYTFAIVAIIDMSAVAGIVGGEGVGNYAIAYGFRQFDPVVTWSALVLIVIVVQLVQALGNAIARRILRR</sequence>
<dbReference type="RefSeq" id="WP_344343059.1">
    <property type="nucleotide sequence ID" value="NZ_BAAAQT010000006.1"/>
</dbReference>
<evidence type="ECO:0000256" key="6">
    <source>
        <dbReference type="ARBA" id="ARBA00023136"/>
    </source>
</evidence>
<evidence type="ECO:0000256" key="5">
    <source>
        <dbReference type="ARBA" id="ARBA00022989"/>
    </source>
</evidence>
<dbReference type="Pfam" id="PF00528">
    <property type="entry name" value="BPD_transp_1"/>
    <property type="match status" value="1"/>
</dbReference>
<dbReference type="Proteomes" id="UP001501599">
    <property type="component" value="Unassembled WGS sequence"/>
</dbReference>
<protein>
    <submittedName>
        <fullName evidence="9">ABC transporter permease</fullName>
    </submittedName>
</protein>
<dbReference type="InterPro" id="IPR000515">
    <property type="entry name" value="MetI-like"/>
</dbReference>
<accession>A0ABN3ATN3</accession>
<evidence type="ECO:0000259" key="8">
    <source>
        <dbReference type="PROSITE" id="PS50928"/>
    </source>
</evidence>
<dbReference type="InterPro" id="IPR051322">
    <property type="entry name" value="AA_ABC_Transporter_Permease"/>
</dbReference>
<feature type="transmembrane region" description="Helical" evidence="7">
    <location>
        <begin position="60"/>
        <end position="84"/>
    </location>
</feature>
<evidence type="ECO:0000256" key="7">
    <source>
        <dbReference type="RuleBase" id="RU363032"/>
    </source>
</evidence>
<evidence type="ECO:0000313" key="10">
    <source>
        <dbReference type="Proteomes" id="UP001501599"/>
    </source>
</evidence>
<dbReference type="Gene3D" id="1.10.3720.10">
    <property type="entry name" value="MetI-like"/>
    <property type="match status" value="1"/>
</dbReference>
<evidence type="ECO:0000256" key="1">
    <source>
        <dbReference type="ARBA" id="ARBA00004651"/>
    </source>
</evidence>
<feature type="domain" description="ABC transmembrane type-1" evidence="8">
    <location>
        <begin position="22"/>
        <end position="215"/>
    </location>
</feature>
<feature type="transmembrane region" description="Helical" evidence="7">
    <location>
        <begin position="196"/>
        <end position="220"/>
    </location>
</feature>
<keyword evidence="2 7" id="KW-0813">Transport</keyword>
<comment type="caution">
    <text evidence="9">The sequence shown here is derived from an EMBL/GenBank/DDBJ whole genome shotgun (WGS) entry which is preliminary data.</text>
</comment>
<proteinExistence type="inferred from homology"/>
<gene>
    <name evidence="9" type="ORF">GCM10009846_19440</name>
</gene>
<dbReference type="CDD" id="cd06261">
    <property type="entry name" value="TM_PBP2"/>
    <property type="match status" value="1"/>
</dbReference>
<dbReference type="PANTHER" id="PTHR30450">
    <property type="entry name" value="ABC TRANSPORTER PERMEASE"/>
    <property type="match status" value="1"/>
</dbReference>
<dbReference type="PANTHER" id="PTHR30450:SF14">
    <property type="entry name" value="TRANSPORTER, PERMEASE PROTEIN, PUTATIVE-RELATED"/>
    <property type="match status" value="1"/>
</dbReference>
<dbReference type="PROSITE" id="PS50928">
    <property type="entry name" value="ABC_TM1"/>
    <property type="match status" value="1"/>
</dbReference>
<keyword evidence="3" id="KW-1003">Cell membrane</keyword>
<dbReference type="EMBL" id="BAAAQT010000006">
    <property type="protein sequence ID" value="GAA2174244.1"/>
    <property type="molecule type" value="Genomic_DNA"/>
</dbReference>
<evidence type="ECO:0000256" key="2">
    <source>
        <dbReference type="ARBA" id="ARBA00022448"/>
    </source>
</evidence>
<keyword evidence="6 7" id="KW-0472">Membrane</keyword>
<evidence type="ECO:0000313" key="9">
    <source>
        <dbReference type="EMBL" id="GAA2174244.1"/>
    </source>
</evidence>
<evidence type="ECO:0000256" key="3">
    <source>
        <dbReference type="ARBA" id="ARBA00022475"/>
    </source>
</evidence>
<organism evidence="9 10">
    <name type="scientific">Agrococcus versicolor</name>
    <dbReference type="NCBI Taxonomy" id="501482"/>
    <lineage>
        <taxon>Bacteria</taxon>
        <taxon>Bacillati</taxon>
        <taxon>Actinomycetota</taxon>
        <taxon>Actinomycetes</taxon>
        <taxon>Micrococcales</taxon>
        <taxon>Microbacteriaceae</taxon>
        <taxon>Agrococcus</taxon>
    </lineage>
</organism>